<evidence type="ECO:0000313" key="3">
    <source>
        <dbReference type="Proteomes" id="UP000176629"/>
    </source>
</evidence>
<dbReference type="InterPro" id="IPR001173">
    <property type="entry name" value="Glyco_trans_2-like"/>
</dbReference>
<dbReference type="InterPro" id="IPR050256">
    <property type="entry name" value="Glycosyltransferase_2"/>
</dbReference>
<organism evidence="2 3">
    <name type="scientific">Candidatus Nomurabacteria bacterium RIFCSPLOWO2_01_FULL_40_18</name>
    <dbReference type="NCBI Taxonomy" id="1801773"/>
    <lineage>
        <taxon>Bacteria</taxon>
        <taxon>Candidatus Nomuraibacteriota</taxon>
    </lineage>
</organism>
<dbReference type="Pfam" id="PF00535">
    <property type="entry name" value="Glycos_transf_2"/>
    <property type="match status" value="1"/>
</dbReference>
<dbReference type="SUPFAM" id="SSF53448">
    <property type="entry name" value="Nucleotide-diphospho-sugar transferases"/>
    <property type="match status" value="1"/>
</dbReference>
<dbReference type="Gene3D" id="3.90.550.10">
    <property type="entry name" value="Spore Coat Polysaccharide Biosynthesis Protein SpsA, Chain A"/>
    <property type="match status" value="1"/>
</dbReference>
<dbReference type="Proteomes" id="UP000176629">
    <property type="component" value="Unassembled WGS sequence"/>
</dbReference>
<feature type="domain" description="Glycosyltransferase 2-like" evidence="1">
    <location>
        <begin position="9"/>
        <end position="109"/>
    </location>
</feature>
<dbReference type="PANTHER" id="PTHR48090:SF7">
    <property type="entry name" value="RFBJ PROTEIN"/>
    <property type="match status" value="1"/>
</dbReference>
<name>A0A1F6XHT9_9BACT</name>
<evidence type="ECO:0000259" key="1">
    <source>
        <dbReference type="Pfam" id="PF00535"/>
    </source>
</evidence>
<dbReference type="STRING" id="1801773.A3A03_00655"/>
<proteinExistence type="predicted"/>
<reference evidence="2 3" key="1">
    <citation type="journal article" date="2016" name="Nat. Commun.">
        <title>Thousands of microbial genomes shed light on interconnected biogeochemical processes in an aquifer system.</title>
        <authorList>
            <person name="Anantharaman K."/>
            <person name="Brown C.T."/>
            <person name="Hug L.A."/>
            <person name="Sharon I."/>
            <person name="Castelle C.J."/>
            <person name="Probst A.J."/>
            <person name="Thomas B.C."/>
            <person name="Singh A."/>
            <person name="Wilkins M.J."/>
            <person name="Karaoz U."/>
            <person name="Brodie E.L."/>
            <person name="Williams K.H."/>
            <person name="Hubbard S.S."/>
            <person name="Banfield J.F."/>
        </authorList>
    </citation>
    <scope>NUCLEOTIDE SEQUENCE [LARGE SCALE GENOMIC DNA]</scope>
</reference>
<sequence length="229" mass="25472">MTQTKNKVSCIIAAYNEGPRIGAVLDAISNNSLIDEIIVVNDGSKDNTQAVVEQYSKIQLISHSENKGKTFAVMTGLSQAKSNIILLLDADLVDLNNRDIENLIRPVFSGQVNASMSICRNSLLPYKMLGIDFASGQRVFHKKIIPDLEVLSHLPKYGLEVFINSIIIKNNLKLKIVNWNTVVAIRKSQKVGWWYGTLGEIKMTFQVVATIPLPKLLFQIGYLKSLSVK</sequence>
<dbReference type="EMBL" id="MFUX01000040">
    <property type="protein sequence ID" value="OGI93676.1"/>
    <property type="molecule type" value="Genomic_DNA"/>
</dbReference>
<dbReference type="AlphaFoldDB" id="A0A1F6XHT9"/>
<evidence type="ECO:0000313" key="2">
    <source>
        <dbReference type="EMBL" id="OGI93676.1"/>
    </source>
</evidence>
<comment type="caution">
    <text evidence="2">The sequence shown here is derived from an EMBL/GenBank/DDBJ whole genome shotgun (WGS) entry which is preliminary data.</text>
</comment>
<dbReference type="PANTHER" id="PTHR48090">
    <property type="entry name" value="UNDECAPRENYL-PHOSPHATE 4-DEOXY-4-FORMAMIDO-L-ARABINOSE TRANSFERASE-RELATED"/>
    <property type="match status" value="1"/>
</dbReference>
<accession>A0A1F6XHT9</accession>
<dbReference type="CDD" id="cd04179">
    <property type="entry name" value="DPM_DPG-synthase_like"/>
    <property type="match status" value="1"/>
</dbReference>
<gene>
    <name evidence="2" type="ORF">A3A03_00655</name>
</gene>
<protein>
    <recommendedName>
        <fullName evidence="1">Glycosyltransferase 2-like domain-containing protein</fullName>
    </recommendedName>
</protein>
<dbReference type="InterPro" id="IPR029044">
    <property type="entry name" value="Nucleotide-diphossugar_trans"/>
</dbReference>